<dbReference type="EMBL" id="JAGGKG010000009">
    <property type="protein sequence ID" value="MBP1905501.1"/>
    <property type="molecule type" value="Genomic_DNA"/>
</dbReference>
<comment type="caution">
    <text evidence="2">The sequence shown here is derived from an EMBL/GenBank/DDBJ whole genome shotgun (WGS) entry which is preliminary data.</text>
</comment>
<feature type="compositionally biased region" description="Acidic residues" evidence="1">
    <location>
        <begin position="109"/>
        <end position="118"/>
    </location>
</feature>
<dbReference type="Proteomes" id="UP001519272">
    <property type="component" value="Unassembled WGS sequence"/>
</dbReference>
<proteinExistence type="predicted"/>
<gene>
    <name evidence="2" type="ORF">J2Z32_002131</name>
</gene>
<dbReference type="RefSeq" id="WP_210089135.1">
    <property type="nucleotide sequence ID" value="NZ_JAGGKG010000009.1"/>
</dbReference>
<keyword evidence="3" id="KW-1185">Reference proteome</keyword>
<name>A0ABS4FSE9_9BACL</name>
<protein>
    <submittedName>
        <fullName evidence="2">Uncharacterized protein</fullName>
    </submittedName>
</protein>
<evidence type="ECO:0000313" key="2">
    <source>
        <dbReference type="EMBL" id="MBP1905501.1"/>
    </source>
</evidence>
<feature type="region of interest" description="Disordered" evidence="1">
    <location>
        <begin position="99"/>
        <end position="118"/>
    </location>
</feature>
<evidence type="ECO:0000313" key="3">
    <source>
        <dbReference type="Proteomes" id="UP001519272"/>
    </source>
</evidence>
<accession>A0ABS4FSE9</accession>
<sequence length="118" mass="13546">MTITVYQQVFVSGDKTRAHVTIVDSSGKVLGRRFTDYEAYPLAQIAADNTQFLLRVLKRSLSPKRVIYDCNVRGRYEYKANSGGFEGMLLSHPRIDEKDTPRIQWVEPSTEDEEEDTE</sequence>
<organism evidence="2 3">
    <name type="scientific">Paenibacillus turicensis</name>
    <dbReference type="NCBI Taxonomy" id="160487"/>
    <lineage>
        <taxon>Bacteria</taxon>
        <taxon>Bacillati</taxon>
        <taxon>Bacillota</taxon>
        <taxon>Bacilli</taxon>
        <taxon>Bacillales</taxon>
        <taxon>Paenibacillaceae</taxon>
        <taxon>Paenibacillus</taxon>
    </lineage>
</organism>
<evidence type="ECO:0000256" key="1">
    <source>
        <dbReference type="SAM" id="MobiDB-lite"/>
    </source>
</evidence>
<reference evidence="2 3" key="1">
    <citation type="submission" date="2021-03" db="EMBL/GenBank/DDBJ databases">
        <title>Genomic Encyclopedia of Type Strains, Phase IV (KMG-IV): sequencing the most valuable type-strain genomes for metagenomic binning, comparative biology and taxonomic classification.</title>
        <authorList>
            <person name="Goeker M."/>
        </authorList>
    </citation>
    <scope>NUCLEOTIDE SEQUENCE [LARGE SCALE GENOMIC DNA]</scope>
    <source>
        <strain evidence="2 3">DSM 14349</strain>
    </source>
</reference>